<sequence length="296" mass="32973">MPHPPHSEKREGSRVLEAFLRSYTGAQRAEGVQNHREYGHYPAANEARERVQYEVDAAKRAIEELNAFYQNVATQWATPESRVLGHVVLSPPINAGEGYTEDWAIIEIDTSKVDASNFEGNAIDLGTRISSYNLTRMMNPKPPHDHPFEYPFDRLVRLEGTIPDEEMRHPTVLDKNNEPCLMVLKRGNTTGLTVGRANNVFSYARNDYAETSKEWAILPFDSKSHAFSKTGDSGSVIVDGLGRIGGLLTGGSSAKPSEDINITYATPISFLLKRMQENGLRELNVNPVSFDDQPLV</sequence>
<gene>
    <name evidence="1" type="ORF">AAE3_LOCUS4864</name>
</gene>
<dbReference type="SUPFAM" id="SSF50494">
    <property type="entry name" value="Trypsin-like serine proteases"/>
    <property type="match status" value="1"/>
</dbReference>
<dbReference type="Proteomes" id="UP000467700">
    <property type="component" value="Unassembled WGS sequence"/>
</dbReference>
<comment type="caution">
    <text evidence="1">The sequence shown here is derived from an EMBL/GenBank/DDBJ whole genome shotgun (WGS) entry which is preliminary data.</text>
</comment>
<reference evidence="1 2" key="1">
    <citation type="submission" date="2020-01" db="EMBL/GenBank/DDBJ databases">
        <authorList>
            <person name="Gupta K D."/>
        </authorList>
    </citation>
    <scope>NUCLEOTIDE SEQUENCE [LARGE SCALE GENOMIC DNA]</scope>
</reference>
<dbReference type="InterPro" id="IPR009003">
    <property type="entry name" value="Peptidase_S1_PA"/>
</dbReference>
<name>A0A8S0XPY7_CYCAE</name>
<organism evidence="1 2">
    <name type="scientific">Cyclocybe aegerita</name>
    <name type="common">Black poplar mushroom</name>
    <name type="synonym">Agrocybe aegerita</name>
    <dbReference type="NCBI Taxonomy" id="1973307"/>
    <lineage>
        <taxon>Eukaryota</taxon>
        <taxon>Fungi</taxon>
        <taxon>Dikarya</taxon>
        <taxon>Basidiomycota</taxon>
        <taxon>Agaricomycotina</taxon>
        <taxon>Agaricomycetes</taxon>
        <taxon>Agaricomycetidae</taxon>
        <taxon>Agaricales</taxon>
        <taxon>Agaricineae</taxon>
        <taxon>Bolbitiaceae</taxon>
        <taxon>Cyclocybe</taxon>
    </lineage>
</organism>
<dbReference type="AlphaFoldDB" id="A0A8S0XPY7"/>
<dbReference type="EMBL" id="CACVBS010000036">
    <property type="protein sequence ID" value="CAA7262377.1"/>
    <property type="molecule type" value="Genomic_DNA"/>
</dbReference>
<proteinExistence type="predicted"/>
<evidence type="ECO:0000313" key="2">
    <source>
        <dbReference type="Proteomes" id="UP000467700"/>
    </source>
</evidence>
<keyword evidence="2" id="KW-1185">Reference proteome</keyword>
<accession>A0A8S0XPY7</accession>
<protein>
    <recommendedName>
        <fullName evidence="3">Serine protease</fullName>
    </recommendedName>
</protein>
<evidence type="ECO:0000313" key="1">
    <source>
        <dbReference type="EMBL" id="CAA7262377.1"/>
    </source>
</evidence>
<evidence type="ECO:0008006" key="3">
    <source>
        <dbReference type="Google" id="ProtNLM"/>
    </source>
</evidence>
<dbReference type="OrthoDB" id="5424209at2759"/>